<evidence type="ECO:0000313" key="2">
    <source>
        <dbReference type="EMBL" id="RXK58041.1"/>
    </source>
</evidence>
<protein>
    <recommendedName>
        <fullName evidence="4">Lipocalin-like domain-containing protein</fullName>
    </recommendedName>
</protein>
<gene>
    <name evidence="2" type="ORF">ESA94_18685</name>
</gene>
<evidence type="ECO:0008006" key="4">
    <source>
        <dbReference type="Google" id="ProtNLM"/>
    </source>
</evidence>
<dbReference type="RefSeq" id="WP_129132470.1">
    <property type="nucleotide sequence ID" value="NZ_SDHW01000007.1"/>
</dbReference>
<evidence type="ECO:0000256" key="1">
    <source>
        <dbReference type="SAM" id="SignalP"/>
    </source>
</evidence>
<feature type="chain" id="PRO_5020758215" description="Lipocalin-like domain-containing protein" evidence="1">
    <location>
        <begin position="22"/>
        <end position="224"/>
    </location>
</feature>
<dbReference type="Proteomes" id="UP000290204">
    <property type="component" value="Unassembled WGS sequence"/>
</dbReference>
<dbReference type="EMBL" id="SDHW01000007">
    <property type="protein sequence ID" value="RXK58041.1"/>
    <property type="molecule type" value="Genomic_DNA"/>
</dbReference>
<name>A0A4Q1CE48_9BACT</name>
<sequence>MYKYGLLFCVLTGLFTACQKAGENNPEVTLTELKGKWRIVATKAGPDSTNPQGQWSAFNYAKQVTINELYCVNDSRIGQSFISPVNCAYYETAGSIMGVLTSDCARTIFMRDTVWTQLTAYDLLLNDATGFSWVEAYLHSKRVNWIKQPCSSVQYLPESTTGNTKNGTWTFDEAAQMITVNFINSVNSYNGEQQSKFKVTKFTGAEVELKMQGSVNIEFRLQKQ</sequence>
<accession>A0A4Q1CE48</accession>
<comment type="caution">
    <text evidence="2">The sequence shown here is derived from an EMBL/GenBank/DDBJ whole genome shotgun (WGS) entry which is preliminary data.</text>
</comment>
<keyword evidence="1" id="KW-0732">Signal</keyword>
<dbReference type="AlphaFoldDB" id="A0A4Q1CE48"/>
<reference evidence="2 3" key="1">
    <citation type="submission" date="2019-01" db="EMBL/GenBank/DDBJ databases">
        <title>Lacibacter sp. strain TTM-7.</title>
        <authorList>
            <person name="Chen W.-M."/>
        </authorList>
    </citation>
    <scope>NUCLEOTIDE SEQUENCE [LARGE SCALE GENOMIC DNA]</scope>
    <source>
        <strain evidence="2 3">TTM-7</strain>
    </source>
</reference>
<feature type="signal peptide" evidence="1">
    <location>
        <begin position="1"/>
        <end position="21"/>
    </location>
</feature>
<keyword evidence="3" id="KW-1185">Reference proteome</keyword>
<proteinExistence type="predicted"/>
<evidence type="ECO:0000313" key="3">
    <source>
        <dbReference type="Proteomes" id="UP000290204"/>
    </source>
</evidence>
<dbReference type="PROSITE" id="PS51257">
    <property type="entry name" value="PROKAR_LIPOPROTEIN"/>
    <property type="match status" value="1"/>
</dbReference>
<organism evidence="2 3">
    <name type="scientific">Lacibacter luteus</name>
    <dbReference type="NCBI Taxonomy" id="2508719"/>
    <lineage>
        <taxon>Bacteria</taxon>
        <taxon>Pseudomonadati</taxon>
        <taxon>Bacteroidota</taxon>
        <taxon>Chitinophagia</taxon>
        <taxon>Chitinophagales</taxon>
        <taxon>Chitinophagaceae</taxon>
        <taxon>Lacibacter</taxon>
    </lineage>
</organism>